<keyword evidence="3" id="KW-1185">Reference proteome</keyword>
<comment type="caution">
    <text evidence="2">The sequence shown here is derived from an EMBL/GenBank/DDBJ whole genome shotgun (WGS) entry which is preliminary data.</text>
</comment>
<feature type="region of interest" description="Disordered" evidence="1">
    <location>
        <begin position="1"/>
        <end position="126"/>
    </location>
</feature>
<feature type="compositionally biased region" description="Basic and acidic residues" evidence="1">
    <location>
        <begin position="111"/>
        <end position="126"/>
    </location>
</feature>
<dbReference type="AlphaFoldDB" id="A0A4C1ZUR5"/>
<sequence>MGLWLEKLRKHHYEPDENSEKYDGENDECAVKDDVDDDDYDSCAPVPADDDPVAVQISTNTNKDSEIVDKEDRPHLTERSEEENGNKCSSKLSKSGAPDVFQPKTSADGMHGLRDTSVRQKDAELA</sequence>
<evidence type="ECO:0000313" key="2">
    <source>
        <dbReference type="EMBL" id="GBP90513.1"/>
    </source>
</evidence>
<reference evidence="2 3" key="1">
    <citation type="journal article" date="2019" name="Commun. Biol.">
        <title>The bagworm genome reveals a unique fibroin gene that provides high tensile strength.</title>
        <authorList>
            <person name="Kono N."/>
            <person name="Nakamura H."/>
            <person name="Ohtoshi R."/>
            <person name="Tomita M."/>
            <person name="Numata K."/>
            <person name="Arakawa K."/>
        </authorList>
    </citation>
    <scope>NUCLEOTIDE SEQUENCE [LARGE SCALE GENOMIC DNA]</scope>
</reference>
<accession>A0A4C1ZUR5</accession>
<proteinExistence type="predicted"/>
<organism evidence="2 3">
    <name type="scientific">Eumeta variegata</name>
    <name type="common">Bagworm moth</name>
    <name type="synonym">Eumeta japonica</name>
    <dbReference type="NCBI Taxonomy" id="151549"/>
    <lineage>
        <taxon>Eukaryota</taxon>
        <taxon>Metazoa</taxon>
        <taxon>Ecdysozoa</taxon>
        <taxon>Arthropoda</taxon>
        <taxon>Hexapoda</taxon>
        <taxon>Insecta</taxon>
        <taxon>Pterygota</taxon>
        <taxon>Neoptera</taxon>
        <taxon>Endopterygota</taxon>
        <taxon>Lepidoptera</taxon>
        <taxon>Glossata</taxon>
        <taxon>Ditrysia</taxon>
        <taxon>Tineoidea</taxon>
        <taxon>Psychidae</taxon>
        <taxon>Oiketicinae</taxon>
        <taxon>Eumeta</taxon>
    </lineage>
</organism>
<feature type="compositionally biased region" description="Basic and acidic residues" evidence="1">
    <location>
        <begin position="13"/>
        <end position="33"/>
    </location>
</feature>
<evidence type="ECO:0000256" key="1">
    <source>
        <dbReference type="SAM" id="MobiDB-lite"/>
    </source>
</evidence>
<feature type="compositionally biased region" description="Basic and acidic residues" evidence="1">
    <location>
        <begin position="63"/>
        <end position="85"/>
    </location>
</feature>
<evidence type="ECO:0000313" key="3">
    <source>
        <dbReference type="Proteomes" id="UP000299102"/>
    </source>
</evidence>
<name>A0A4C1ZUR5_EUMVA</name>
<protein>
    <submittedName>
        <fullName evidence="2">Uncharacterized protein</fullName>
    </submittedName>
</protein>
<dbReference type="EMBL" id="BGZK01002086">
    <property type="protein sequence ID" value="GBP90513.1"/>
    <property type="molecule type" value="Genomic_DNA"/>
</dbReference>
<gene>
    <name evidence="2" type="ORF">EVAR_79998_1</name>
</gene>
<dbReference type="Proteomes" id="UP000299102">
    <property type="component" value="Unassembled WGS sequence"/>
</dbReference>